<keyword evidence="5 9" id="KW-0812">Transmembrane</keyword>
<protein>
    <submittedName>
        <fullName evidence="10">RND efflux system, inner membrane transporter CmeB</fullName>
    </submittedName>
</protein>
<name>A0A225DGQ7_9BACT</name>
<comment type="subcellular location">
    <subcellularLocation>
        <location evidence="1">Cell inner membrane</location>
        <topology evidence="1">Multi-pass membrane protein</topology>
    </subcellularLocation>
</comment>
<evidence type="ECO:0000256" key="3">
    <source>
        <dbReference type="ARBA" id="ARBA00022475"/>
    </source>
</evidence>
<dbReference type="SUPFAM" id="SSF82693">
    <property type="entry name" value="Multidrug efflux transporter AcrB pore domain, PN1, PN2, PC1 and PC2 subdomains"/>
    <property type="match status" value="4"/>
</dbReference>
<feature type="compositionally biased region" description="Polar residues" evidence="8">
    <location>
        <begin position="295"/>
        <end position="334"/>
    </location>
</feature>
<dbReference type="FunFam" id="1.20.1640.10:FF:000001">
    <property type="entry name" value="Efflux pump membrane transporter"/>
    <property type="match status" value="1"/>
</dbReference>
<feature type="transmembrane region" description="Helical" evidence="9">
    <location>
        <begin position="589"/>
        <end position="612"/>
    </location>
</feature>
<feature type="region of interest" description="Disordered" evidence="8">
    <location>
        <begin position="360"/>
        <end position="447"/>
    </location>
</feature>
<keyword evidence="7 9" id="KW-0472">Membrane</keyword>
<evidence type="ECO:0000256" key="9">
    <source>
        <dbReference type="SAM" id="Phobius"/>
    </source>
</evidence>
<feature type="compositionally biased region" description="Polar residues" evidence="8">
    <location>
        <begin position="393"/>
        <end position="408"/>
    </location>
</feature>
<dbReference type="EMBL" id="NIDE01000017">
    <property type="protein sequence ID" value="OWK35575.1"/>
    <property type="molecule type" value="Genomic_DNA"/>
</dbReference>
<feature type="transmembrane region" description="Helical" evidence="9">
    <location>
        <begin position="12"/>
        <end position="34"/>
    </location>
</feature>
<evidence type="ECO:0000256" key="1">
    <source>
        <dbReference type="ARBA" id="ARBA00004429"/>
    </source>
</evidence>
<feature type="compositionally biased region" description="Gly residues" evidence="8">
    <location>
        <begin position="412"/>
        <end position="424"/>
    </location>
</feature>
<dbReference type="Pfam" id="PF00873">
    <property type="entry name" value="ACR_tran"/>
    <property type="match status" value="2"/>
</dbReference>
<evidence type="ECO:0000313" key="11">
    <source>
        <dbReference type="Proteomes" id="UP000214646"/>
    </source>
</evidence>
<evidence type="ECO:0000256" key="7">
    <source>
        <dbReference type="ARBA" id="ARBA00023136"/>
    </source>
</evidence>
<dbReference type="InterPro" id="IPR027463">
    <property type="entry name" value="AcrB_DN_DC_subdom"/>
</dbReference>
<feature type="transmembrane region" description="Helical" evidence="9">
    <location>
        <begin position="1245"/>
        <end position="1264"/>
    </location>
</feature>
<evidence type="ECO:0000256" key="2">
    <source>
        <dbReference type="ARBA" id="ARBA00022448"/>
    </source>
</evidence>
<dbReference type="Gene3D" id="3.30.70.1320">
    <property type="entry name" value="Multidrug efflux transporter AcrB pore domain like"/>
    <property type="match status" value="2"/>
</dbReference>
<keyword evidence="6 9" id="KW-1133">Transmembrane helix</keyword>
<dbReference type="Gene3D" id="3.30.2090.10">
    <property type="entry name" value="Multidrug efflux transporter AcrB TolC docking domain, DN and DC subdomains"/>
    <property type="match status" value="3"/>
</dbReference>
<feature type="region of interest" description="Disordered" evidence="8">
    <location>
        <begin position="274"/>
        <end position="334"/>
    </location>
</feature>
<dbReference type="InterPro" id="IPR001036">
    <property type="entry name" value="Acrflvin-R"/>
</dbReference>
<evidence type="ECO:0000313" key="10">
    <source>
        <dbReference type="EMBL" id="OWK35575.1"/>
    </source>
</evidence>
<dbReference type="OrthoDB" id="222246at2"/>
<dbReference type="Gene3D" id="3.30.70.1430">
    <property type="entry name" value="Multidrug efflux transporter AcrB pore domain"/>
    <property type="match status" value="2"/>
</dbReference>
<evidence type="ECO:0000256" key="8">
    <source>
        <dbReference type="SAM" id="MobiDB-lite"/>
    </source>
</evidence>
<organism evidence="10 11">
    <name type="scientific">Fimbriiglobus ruber</name>
    <dbReference type="NCBI Taxonomy" id="1908690"/>
    <lineage>
        <taxon>Bacteria</taxon>
        <taxon>Pseudomonadati</taxon>
        <taxon>Planctomycetota</taxon>
        <taxon>Planctomycetia</taxon>
        <taxon>Gemmatales</taxon>
        <taxon>Gemmataceae</taxon>
        <taxon>Fimbriiglobus</taxon>
    </lineage>
</organism>
<keyword evidence="11" id="KW-1185">Reference proteome</keyword>
<feature type="transmembrane region" description="Helical" evidence="9">
    <location>
        <begin position="732"/>
        <end position="756"/>
    </location>
</feature>
<dbReference type="SUPFAM" id="SSF82714">
    <property type="entry name" value="Multidrug efflux transporter AcrB TolC docking domain, DN and DC subdomains"/>
    <property type="match status" value="2"/>
</dbReference>
<feature type="transmembrane region" description="Helical" evidence="9">
    <location>
        <begin position="633"/>
        <end position="657"/>
    </location>
</feature>
<dbReference type="PANTHER" id="PTHR32063:SF11">
    <property type="entry name" value="CATION OR DRUG EFFLUX SYSTEM PROTEIN"/>
    <property type="match status" value="1"/>
</dbReference>
<keyword evidence="2" id="KW-0813">Transport</keyword>
<gene>
    <name evidence="10" type="ORF">FRUB_08138</name>
</gene>
<evidence type="ECO:0000256" key="4">
    <source>
        <dbReference type="ARBA" id="ARBA00022519"/>
    </source>
</evidence>
<feature type="transmembrane region" description="Helical" evidence="9">
    <location>
        <begin position="669"/>
        <end position="692"/>
    </location>
</feature>
<keyword evidence="3" id="KW-1003">Cell membrane</keyword>
<feature type="transmembrane region" description="Helical" evidence="9">
    <location>
        <begin position="1126"/>
        <end position="1152"/>
    </location>
</feature>
<feature type="region of interest" description="Disordered" evidence="8">
    <location>
        <begin position="1296"/>
        <end position="1324"/>
    </location>
</feature>
<dbReference type="GO" id="GO:0005886">
    <property type="term" value="C:plasma membrane"/>
    <property type="evidence" value="ECO:0007669"/>
    <property type="project" value="UniProtKB-SubCell"/>
</dbReference>
<feature type="transmembrane region" description="Helical" evidence="9">
    <location>
        <begin position="536"/>
        <end position="555"/>
    </location>
</feature>
<feature type="transmembrane region" description="Helical" evidence="9">
    <location>
        <begin position="562"/>
        <end position="583"/>
    </location>
</feature>
<feature type="transmembrane region" description="Helical" evidence="9">
    <location>
        <begin position="1203"/>
        <end position="1225"/>
    </location>
</feature>
<dbReference type="PRINTS" id="PR00702">
    <property type="entry name" value="ACRIFLAVINRP"/>
</dbReference>
<dbReference type="Gene3D" id="1.20.1640.10">
    <property type="entry name" value="Multidrug efflux transporter AcrB transmembrane domain"/>
    <property type="match status" value="3"/>
</dbReference>
<feature type="transmembrane region" description="Helical" evidence="9">
    <location>
        <begin position="1172"/>
        <end position="1191"/>
    </location>
</feature>
<dbReference type="PANTHER" id="PTHR32063">
    <property type="match status" value="1"/>
</dbReference>
<keyword evidence="4" id="KW-0997">Cell inner membrane</keyword>
<sequence length="1324" mass="138601">MLSRFFIDRPIFAAVLSIVITLTGGLALLVLPVAQYPEISPPSIQVSITYPGASAAVVADTVAAPIEQQVNGVPGMLYQSSQSGNDGSYTLTVTFEVGTNLNTALVMVQNRVQLAMPQLPTEVQLQGITIRKKTPDILLVVSFYSPGNRYDDLYLSNFAMIAVRDELLRVDGVSDINIFGERDYSIRAWLDPQKLGAHNLTAMDVSAAILSHNIEAAPGQIGQPPLSRGGLGFQLPIDALGRLNETEQFGSIIVKTGSMSAPPAFAQITASAPAAAPNVGSGGGGSTGGAATNTRMGTGTNSGSSMLNSPLASQLGLTSQNPSMAVGTSASGFSAPGASTTPFSTSGGVMPGSLGVNATGGASASGGSSSGGGSSGGSSSGGGSSSSTGTSTDLFSTQAPANSSMTSDMSGTAGGSPGSSGGGSTSTTPVTGGMVGPNALKGGSLEQSPWPAAGIVRLRDVARLELGAQNYNNGATLDGGPSVGLAIHLLPGSNALATADRVQAKMEELKPRFPDGVDYKVVYDTTPFIRESVDDVVRTLFEAVGLVAVVVLIFLQNWRAAVIPLIAVPVAILGTFAVMFALGFSLNNISLFGLVLAIGIVVDDAIVVVENVERWLEKGLQPREAAYKAMEEVTGPIAAIALVLCAVFIPCAFVGGITGQFFRQFAVTITASTIFSAINSLTLSPALAAILMRPREHGDRATRILDVLLGWFFRLFNWGFETGTNVYARVIGWLLRVSLIVLILYGVLLGLTYWVFQKAPTGFVPDQDQGRLIVSVQLPDSASLQRTQVVMAQVEKIAMETKGVAHATSAAGMSLLLSANSSNFATVFVILDPFSARRDPNLSADAIMAQLRTRYAKEVRGADVKLFGAPPIPGLSVASGFKIMVQDRGDLGLPSLQKQTDDLVGKLQNDPAVVGTLTQFRSKTPQLYMDLDRAKVQALGVPLNDVNQTMQIYLGSLYVNSFNDFGRHWQVTVQAEGKFRSRTEDIGLLQVRNQWGEMVPLGTLVKMREINGPVSVNRYNLYTAAAVTGNVRPDVSSGDAIRNVNTAADQVLSRTAGTEWTELMFLQIRAGNTAIFVFLLAVVFVFLALAALYESWALPMAVILVVPLCLLCSVGGVMLSHKAVDIFVQIGLVVLVGLASKNAILIVEFAQVLRQQGKPRDEAAVEASRLRVRPILMTSLAFILGVVPLVIATGAGAEMRQSLGTAVFSGMLGVTLFGLFLTPVFFDLIQRVVDAKVFESGAPRWVGSAVLGAVLGLVTGYLIGQLSGGHHLRAPIAGAVAGSALALIVPSLWRTVRPGNGSPPPPPAKRPADSIGSPDGGPRS</sequence>
<dbReference type="Gene3D" id="3.30.70.1440">
    <property type="entry name" value="Multidrug efflux transporter AcrB pore domain"/>
    <property type="match status" value="1"/>
</dbReference>
<dbReference type="GO" id="GO:0042910">
    <property type="term" value="F:xenobiotic transmembrane transporter activity"/>
    <property type="evidence" value="ECO:0007669"/>
    <property type="project" value="TreeGrafter"/>
</dbReference>
<feature type="compositionally biased region" description="Gly residues" evidence="8">
    <location>
        <begin position="368"/>
        <end position="384"/>
    </location>
</feature>
<feature type="transmembrane region" description="Helical" evidence="9">
    <location>
        <begin position="1276"/>
        <end position="1293"/>
    </location>
</feature>
<evidence type="ECO:0000256" key="6">
    <source>
        <dbReference type="ARBA" id="ARBA00022989"/>
    </source>
</evidence>
<feature type="transmembrane region" description="Helical" evidence="9">
    <location>
        <begin position="1074"/>
        <end position="1093"/>
    </location>
</feature>
<reference evidence="11" key="1">
    <citation type="submission" date="2017-06" db="EMBL/GenBank/DDBJ databases">
        <title>Genome analysis of Fimbriiglobus ruber SP5, the first member of the order Planctomycetales with confirmed chitinolytic capability.</title>
        <authorList>
            <person name="Ravin N.V."/>
            <person name="Rakitin A.L."/>
            <person name="Ivanova A.A."/>
            <person name="Beletsky A.V."/>
            <person name="Kulichevskaya I.S."/>
            <person name="Mardanov A.V."/>
            <person name="Dedysh S.N."/>
        </authorList>
    </citation>
    <scope>NUCLEOTIDE SEQUENCE [LARGE SCALE GENOMIC DNA]</scope>
    <source>
        <strain evidence="11">SP5</strain>
    </source>
</reference>
<dbReference type="FunFam" id="3.30.70.1430:FF:000001">
    <property type="entry name" value="Efflux pump membrane transporter"/>
    <property type="match status" value="1"/>
</dbReference>
<accession>A0A225DGQ7</accession>
<dbReference type="SUPFAM" id="SSF82866">
    <property type="entry name" value="Multidrug efflux transporter AcrB transmembrane domain"/>
    <property type="match status" value="2"/>
</dbReference>
<evidence type="ECO:0000256" key="5">
    <source>
        <dbReference type="ARBA" id="ARBA00022692"/>
    </source>
</evidence>
<proteinExistence type="predicted"/>
<feature type="transmembrane region" description="Helical" evidence="9">
    <location>
        <begin position="1099"/>
        <end position="1119"/>
    </location>
</feature>
<comment type="caution">
    <text evidence="10">The sequence shown here is derived from an EMBL/GenBank/DDBJ whole genome shotgun (WGS) entry which is preliminary data.</text>
</comment>
<dbReference type="RefSeq" id="WP_088258752.1">
    <property type="nucleotide sequence ID" value="NZ_NIDE01000017.1"/>
</dbReference>
<dbReference type="Proteomes" id="UP000214646">
    <property type="component" value="Unassembled WGS sequence"/>
</dbReference>